<organism evidence="3 4">
    <name type="scientific">Albidovulum denitrificans</name>
    <dbReference type="NCBI Taxonomy" id="404881"/>
    <lineage>
        <taxon>Bacteria</taxon>
        <taxon>Pseudomonadati</taxon>
        <taxon>Pseudomonadota</taxon>
        <taxon>Alphaproteobacteria</taxon>
        <taxon>Rhodobacterales</taxon>
        <taxon>Paracoccaceae</taxon>
        <taxon>Albidovulum</taxon>
    </lineage>
</organism>
<keyword evidence="4" id="KW-1185">Reference proteome</keyword>
<keyword evidence="1 2" id="KW-0732">Signal</keyword>
<protein>
    <submittedName>
        <fullName evidence="3">Iron(III) transport system substrate-binding protein</fullName>
    </submittedName>
</protein>
<gene>
    <name evidence="3" type="ORF">LX70_02205</name>
</gene>
<reference evidence="3 4" key="1">
    <citation type="submission" date="2018-02" db="EMBL/GenBank/DDBJ databases">
        <title>Genomic Encyclopedia of Archaeal and Bacterial Type Strains, Phase II (KMG-II): from individual species to whole genera.</title>
        <authorList>
            <person name="Goeker M."/>
        </authorList>
    </citation>
    <scope>NUCLEOTIDE SEQUENCE [LARGE SCALE GENOMIC DNA]</scope>
    <source>
        <strain evidence="3 4">DSM 18921</strain>
    </source>
</reference>
<evidence type="ECO:0000313" key="3">
    <source>
        <dbReference type="EMBL" id="PQV56632.1"/>
    </source>
</evidence>
<dbReference type="EMBL" id="PVEP01000004">
    <property type="protein sequence ID" value="PQV56632.1"/>
    <property type="molecule type" value="Genomic_DNA"/>
</dbReference>
<feature type="chain" id="PRO_5015635643" evidence="2">
    <location>
        <begin position="26"/>
        <end position="350"/>
    </location>
</feature>
<evidence type="ECO:0000256" key="1">
    <source>
        <dbReference type="ARBA" id="ARBA00022729"/>
    </source>
</evidence>
<evidence type="ECO:0000256" key="2">
    <source>
        <dbReference type="SAM" id="SignalP"/>
    </source>
</evidence>
<dbReference type="Proteomes" id="UP000238338">
    <property type="component" value="Unassembled WGS sequence"/>
</dbReference>
<dbReference type="PANTHER" id="PTHR30006">
    <property type="entry name" value="THIAMINE-BINDING PERIPLASMIC PROTEIN-RELATED"/>
    <property type="match status" value="1"/>
</dbReference>
<evidence type="ECO:0000313" key="4">
    <source>
        <dbReference type="Proteomes" id="UP000238338"/>
    </source>
</evidence>
<dbReference type="AlphaFoldDB" id="A0A2S8S773"/>
<name>A0A2S8S773_9RHOB</name>
<dbReference type="PANTHER" id="PTHR30006:SF25">
    <property type="entry name" value="PHOSPHOGLYCERATE TRANSPORT REGULATORY PROTEIN PGTC"/>
    <property type="match status" value="1"/>
</dbReference>
<dbReference type="Pfam" id="PF13531">
    <property type="entry name" value="SBP_bac_11"/>
    <property type="match status" value="1"/>
</dbReference>
<feature type="signal peptide" evidence="2">
    <location>
        <begin position="1"/>
        <end position="25"/>
    </location>
</feature>
<dbReference type="RefSeq" id="WP_105514808.1">
    <property type="nucleotide sequence ID" value="NZ_PVEP01000004.1"/>
</dbReference>
<dbReference type="Gene3D" id="3.40.190.10">
    <property type="entry name" value="Periplasmic binding protein-like II"/>
    <property type="match status" value="2"/>
</dbReference>
<comment type="caution">
    <text evidence="3">The sequence shown here is derived from an EMBL/GenBank/DDBJ whole genome shotgun (WGS) entry which is preliminary data.</text>
</comment>
<proteinExistence type="predicted"/>
<sequence>MRAAFPAPVLTLAVMALFLWCAAAAAFEVEEERLFPAPDGGGREVSILSTTDTSVLGPVVEAYQRRHPGIAVRYTVASSQEVFAAIADEGRSFDLVISSAMDLQMKLANDGLARAHRSARTDAVPPWARWQDNLYAFAQENVVLLISRKALGPLPLPQTRRDLIELLRENTALFRGRVGTYDPALSGAGYLFATQDSRQSDSFWRLAEVMGSLAPRFYTATNEMIDDIKTGKLVLAYNILGSYAGPRLAGDPDVAIVELQDYTLTLLRTAIIPATSKAPDLGGEFLDFLLGPEGKAAIRDEAGLPLIDAAALAAHPYLRPMRLDPGLLVFLDRLKRRDFLDEWNSALMRN</sequence>
<dbReference type="GO" id="GO:0030288">
    <property type="term" value="C:outer membrane-bounded periplasmic space"/>
    <property type="evidence" value="ECO:0007669"/>
    <property type="project" value="TreeGrafter"/>
</dbReference>
<dbReference type="OrthoDB" id="8673316at2"/>
<accession>A0A2S8S773</accession>
<dbReference type="SUPFAM" id="SSF53850">
    <property type="entry name" value="Periplasmic binding protein-like II"/>
    <property type="match status" value="1"/>
</dbReference>